<reference evidence="1" key="1">
    <citation type="submission" date="2023-08" db="EMBL/GenBank/DDBJ databases">
        <title>Reference Genome Resource for the Citrus Pathogen Phytophthora citrophthora.</title>
        <authorList>
            <person name="Moller H."/>
            <person name="Coetzee B."/>
            <person name="Rose L.J."/>
            <person name="Van Niekerk J.M."/>
        </authorList>
    </citation>
    <scope>NUCLEOTIDE SEQUENCE</scope>
    <source>
        <strain evidence="1">STE-U-9442</strain>
    </source>
</reference>
<name>A0AAD9GCF2_9STRA</name>
<proteinExistence type="predicted"/>
<accession>A0AAD9GCF2</accession>
<protein>
    <submittedName>
        <fullName evidence="1">Uncharacterized protein</fullName>
    </submittedName>
</protein>
<sequence>MNRMQMQRLNASPPQCNTSDHNIHDASSLWNTLAERQLKERLRVEQQQLGLKRSCEELVGYSAELHRLFTKFEEIQAETLERVGSCQQQKFWDLVVPSDDVFAEQMLVLAKLYLIVKKQYQDPCRAMSLNSSLSMGRNIPRRDPSVKTGVVFEAQCGVLLPFCLDVAAEAYWKLFKFEHTNEKIISTKSENLDDIFSRSLSIQTNMEDSASTSEARGTYMCQKYVHKGFVVLAWPGVWDISEYGGLKFDGLQIHKRGYVKLRSVPQQGPGEYSTSTVAESKFETIPIFRGNVTEQTQAFYMALSWTFNSLNKVFCRIMSDLLWQEDWKATFGEDRR</sequence>
<evidence type="ECO:0000313" key="1">
    <source>
        <dbReference type="EMBL" id="KAK1935817.1"/>
    </source>
</evidence>
<dbReference type="EMBL" id="JASMQC010000022">
    <property type="protein sequence ID" value="KAK1935817.1"/>
    <property type="molecule type" value="Genomic_DNA"/>
</dbReference>
<dbReference type="Proteomes" id="UP001259832">
    <property type="component" value="Unassembled WGS sequence"/>
</dbReference>
<comment type="caution">
    <text evidence="1">The sequence shown here is derived from an EMBL/GenBank/DDBJ whole genome shotgun (WGS) entry which is preliminary data.</text>
</comment>
<dbReference type="AlphaFoldDB" id="A0AAD9GCF2"/>
<gene>
    <name evidence="1" type="ORF">P3T76_010511</name>
</gene>
<evidence type="ECO:0000313" key="2">
    <source>
        <dbReference type="Proteomes" id="UP001259832"/>
    </source>
</evidence>
<keyword evidence="2" id="KW-1185">Reference proteome</keyword>
<organism evidence="1 2">
    <name type="scientific">Phytophthora citrophthora</name>
    <dbReference type="NCBI Taxonomy" id="4793"/>
    <lineage>
        <taxon>Eukaryota</taxon>
        <taxon>Sar</taxon>
        <taxon>Stramenopiles</taxon>
        <taxon>Oomycota</taxon>
        <taxon>Peronosporomycetes</taxon>
        <taxon>Peronosporales</taxon>
        <taxon>Peronosporaceae</taxon>
        <taxon>Phytophthora</taxon>
    </lineage>
</organism>